<dbReference type="NCBIfam" id="NF002325">
    <property type="entry name" value="PRK01278.1"/>
    <property type="match status" value="1"/>
</dbReference>
<comment type="miscellaneous">
    <text evidence="7">May also have succinyldiaminopimelate aminotransferase activity, thus carrying out the corresponding step in lysine biosynthesis.</text>
</comment>
<dbReference type="HAMAP" id="MF_01107">
    <property type="entry name" value="ArgD_aminotrans_3"/>
    <property type="match status" value="1"/>
</dbReference>
<feature type="binding site" evidence="7">
    <location>
        <begin position="229"/>
        <end position="232"/>
    </location>
    <ligand>
        <name>pyridoxal 5'-phosphate</name>
        <dbReference type="ChEBI" id="CHEBI:597326"/>
    </ligand>
</feature>
<comment type="catalytic activity">
    <reaction evidence="6">
        <text>L-2,4-diaminobutanoate + 2-oxoglutarate = L-aspartate 4-semialdehyde + L-glutamate</text>
        <dbReference type="Rhea" id="RHEA:11160"/>
        <dbReference type="ChEBI" id="CHEBI:16810"/>
        <dbReference type="ChEBI" id="CHEBI:29985"/>
        <dbReference type="ChEBI" id="CHEBI:58761"/>
        <dbReference type="ChEBI" id="CHEBI:537519"/>
        <dbReference type="EC" id="2.6.1.76"/>
    </reaction>
</comment>
<dbReference type="RefSeq" id="WP_046292147.1">
    <property type="nucleotide sequence ID" value="NZ_CP011253.3"/>
</dbReference>
<dbReference type="PIRSF" id="PIRSF000521">
    <property type="entry name" value="Transaminase_4ab_Lys_Orn"/>
    <property type="match status" value="1"/>
</dbReference>
<dbReference type="GO" id="GO:0005737">
    <property type="term" value="C:cytoplasm"/>
    <property type="evidence" value="ECO:0007669"/>
    <property type="project" value="UniProtKB-SubCell"/>
</dbReference>
<comment type="similarity">
    <text evidence="7">Belongs to the class-III pyridoxal-phosphate-dependent aminotransferase family. ArgD subfamily.</text>
</comment>
<dbReference type="Gene3D" id="3.90.1150.10">
    <property type="entry name" value="Aspartate Aminotransferase, domain 1"/>
    <property type="match status" value="1"/>
</dbReference>
<dbReference type="OrthoDB" id="3398487at2"/>
<protein>
    <recommendedName>
        <fullName evidence="7">Acetylornithine aminotransferase</fullName>
        <shortName evidence="7">ACOAT</shortName>
        <ecNumber evidence="7">2.6.1.11</ecNumber>
    </recommendedName>
</protein>
<dbReference type="InterPro" id="IPR005814">
    <property type="entry name" value="Aminotrans_3"/>
</dbReference>
<dbReference type="Gene3D" id="3.40.640.10">
    <property type="entry name" value="Type I PLP-dependent aspartate aminotransferase-like (Major domain)"/>
    <property type="match status" value="1"/>
</dbReference>
<dbReference type="CDD" id="cd00610">
    <property type="entry name" value="OAT_like"/>
    <property type="match status" value="1"/>
</dbReference>
<dbReference type="EMBL" id="CP011253">
    <property type="protein sequence ID" value="AKC70973.1"/>
    <property type="molecule type" value="Genomic_DNA"/>
</dbReference>
<comment type="cofactor">
    <cofactor evidence="7">
        <name>pyridoxal 5'-phosphate</name>
        <dbReference type="ChEBI" id="CHEBI:597326"/>
    </cofactor>
    <text evidence="7">Binds 1 pyridoxal phosphate per subunit.</text>
</comment>
<evidence type="ECO:0000313" key="9">
    <source>
        <dbReference type="Proteomes" id="UP000035050"/>
    </source>
</evidence>
<dbReference type="InterPro" id="IPR049704">
    <property type="entry name" value="Aminotrans_3_PPA_site"/>
</dbReference>
<sequence length="413" mass="43832">MSQQIAVTRQTFDDVMVPNYAPAQMVPVRGEGSRMWDQEGREYVDFTGGIAVNALGHANPELVKVIEEQARKVWHIGNGYTNEPVLRLATALTQATFADKAFFCNSGLEANEAALKLARRYAYDHAAERGGKEKSEIISFYNSFHGRSLFTVSVGGQAKYTEGFGPIPAGIMHLPYNDLETVRATISDATAAVIVEPVQGEGGVLPADPEFLKGLRELCDQHGALLIFDEVQTGVGRTGTLYAYEQYGVTPDILTTAKALGNGYPIGGILTTSKIAASFSPGTHGCTYGGNPLATAIAGRVLELINTAETLNGVKARHDHFIKGIEAINARHGVFDQVRGMGLLIGAVLKPAFAGRAKDIVVESEKNGLMLLVAGGDVVRFAPSLNIPFADIDAGLASLEKAVATVAATAKAA</sequence>
<feature type="modified residue" description="N6-(pyridoxal phosphate)lysine" evidence="7">
    <location>
        <position position="258"/>
    </location>
</feature>
<keyword evidence="3 7" id="KW-0032">Aminotransferase</keyword>
<comment type="pathway">
    <text evidence="7">Amino-acid biosynthesis; L-arginine biosynthesis; N(2)-acetyl-L-ornithine from L-glutamate: step 4/4.</text>
</comment>
<dbReference type="UniPathway" id="UPA00068">
    <property type="reaction ID" value="UER00109"/>
</dbReference>
<reference evidence="8" key="1">
    <citation type="submission" date="2016-06" db="EMBL/GenBank/DDBJ databases">
        <title>Pandoraea oxalativorans DSM 23570 Genome Sequencing.</title>
        <authorList>
            <person name="Ee R."/>
            <person name="Lim Y.-L."/>
            <person name="Yong D."/>
            <person name="Yin W.-F."/>
            <person name="Chan K.-G."/>
        </authorList>
    </citation>
    <scope>NUCLEOTIDE SEQUENCE</scope>
    <source>
        <strain evidence="8">DSM 23570</strain>
    </source>
</reference>
<dbReference type="InterPro" id="IPR015422">
    <property type="entry name" value="PyrdxlP-dep_Trfase_small"/>
</dbReference>
<evidence type="ECO:0000256" key="6">
    <source>
        <dbReference type="ARBA" id="ARBA00049111"/>
    </source>
</evidence>
<dbReference type="PANTHER" id="PTHR11986">
    <property type="entry name" value="AMINOTRANSFERASE CLASS III"/>
    <property type="match status" value="1"/>
</dbReference>
<feature type="binding site" evidence="7">
    <location>
        <position position="287"/>
    </location>
    <ligand>
        <name>pyridoxal 5'-phosphate</name>
        <dbReference type="ChEBI" id="CHEBI:597326"/>
    </ligand>
</feature>
<organism evidence="8 9">
    <name type="scientific">Pandoraea oxalativorans</name>
    <dbReference type="NCBI Taxonomy" id="573737"/>
    <lineage>
        <taxon>Bacteria</taxon>
        <taxon>Pseudomonadati</taxon>
        <taxon>Pseudomonadota</taxon>
        <taxon>Betaproteobacteria</taxon>
        <taxon>Burkholderiales</taxon>
        <taxon>Burkholderiaceae</taxon>
        <taxon>Pandoraea</taxon>
    </lineage>
</organism>
<dbReference type="InterPro" id="IPR017652">
    <property type="entry name" value="Ac/SucOrn_transaminase_bac"/>
</dbReference>
<comment type="catalytic activity">
    <reaction evidence="7">
        <text>N(2)-acetyl-L-ornithine + 2-oxoglutarate = N-acetyl-L-glutamate 5-semialdehyde + L-glutamate</text>
        <dbReference type="Rhea" id="RHEA:18049"/>
        <dbReference type="ChEBI" id="CHEBI:16810"/>
        <dbReference type="ChEBI" id="CHEBI:29123"/>
        <dbReference type="ChEBI" id="CHEBI:29985"/>
        <dbReference type="ChEBI" id="CHEBI:57805"/>
        <dbReference type="EC" id="2.6.1.11"/>
    </reaction>
</comment>
<gene>
    <name evidence="7" type="primary">argD</name>
    <name evidence="8" type="ORF">MB84_18095</name>
</gene>
<evidence type="ECO:0000256" key="3">
    <source>
        <dbReference type="ARBA" id="ARBA00022576"/>
    </source>
</evidence>
<dbReference type="InterPro" id="IPR004636">
    <property type="entry name" value="AcOrn/SuccOrn_fam"/>
</dbReference>
<comment type="pathway">
    <text evidence="1">Amine and polyamine biosynthesis; ectoine biosynthesis; L-ectoine from L-aspartate 4-semialdehyde: step 1/3.</text>
</comment>
<evidence type="ECO:0000256" key="2">
    <source>
        <dbReference type="ARBA" id="ARBA00022571"/>
    </source>
</evidence>
<dbReference type="GO" id="GO:0006526">
    <property type="term" value="P:L-arginine biosynthetic process"/>
    <property type="evidence" value="ECO:0007669"/>
    <property type="project" value="UniProtKB-UniRule"/>
</dbReference>
<dbReference type="PANTHER" id="PTHR11986:SF113">
    <property type="entry name" value="SUCCINYLORNITHINE TRANSAMINASE"/>
    <property type="match status" value="1"/>
</dbReference>
<dbReference type="GO" id="GO:0045303">
    <property type="term" value="F:diaminobutyrate-2-oxoglutarate transaminase activity"/>
    <property type="evidence" value="ECO:0007669"/>
    <property type="project" value="UniProtKB-EC"/>
</dbReference>
<keyword evidence="4 7" id="KW-0808">Transferase</keyword>
<keyword evidence="5 7" id="KW-0663">Pyridoxal phosphate</keyword>
<dbReference type="PROSITE" id="PS00600">
    <property type="entry name" value="AA_TRANSFER_CLASS_3"/>
    <property type="match status" value="1"/>
</dbReference>
<evidence type="ECO:0000256" key="7">
    <source>
        <dbReference type="HAMAP-Rule" id="MF_01107"/>
    </source>
</evidence>
<feature type="binding site" evidence="7">
    <location>
        <position position="144"/>
    </location>
    <ligand>
        <name>pyridoxal 5'-phosphate</name>
        <dbReference type="ChEBI" id="CHEBI:597326"/>
    </ligand>
</feature>
<feature type="binding site" evidence="7">
    <location>
        <position position="147"/>
    </location>
    <ligand>
        <name>N(2)-acetyl-L-ornithine</name>
        <dbReference type="ChEBI" id="CHEBI:57805"/>
    </ligand>
</feature>
<dbReference type="EC" id="2.6.1.11" evidence="7"/>
<evidence type="ECO:0000256" key="1">
    <source>
        <dbReference type="ARBA" id="ARBA00004946"/>
    </source>
</evidence>
<dbReference type="NCBIfam" id="NF003468">
    <property type="entry name" value="PRK05093.1"/>
    <property type="match status" value="1"/>
</dbReference>
<keyword evidence="7" id="KW-0028">Amino-acid biosynthesis</keyword>
<accession>A0A0E3U839</accession>
<dbReference type="InterPro" id="IPR050103">
    <property type="entry name" value="Class-III_PLP-dep_AT"/>
</dbReference>
<evidence type="ECO:0000256" key="5">
    <source>
        <dbReference type="ARBA" id="ARBA00022898"/>
    </source>
</evidence>
<dbReference type="GO" id="GO:0003992">
    <property type="term" value="F:N2-acetyl-L-ornithine:2-oxoglutarate 5-aminotransferase activity"/>
    <property type="evidence" value="ECO:0007669"/>
    <property type="project" value="UniProtKB-UniRule"/>
</dbReference>
<dbReference type="GO" id="GO:0042802">
    <property type="term" value="F:identical protein binding"/>
    <property type="evidence" value="ECO:0007669"/>
    <property type="project" value="TreeGrafter"/>
</dbReference>
<keyword evidence="7" id="KW-0963">Cytoplasm</keyword>
<name>A0A0E3U839_9BURK</name>
<comment type="caution">
    <text evidence="7">Lacks conserved residue(s) required for the propagation of feature annotation.</text>
</comment>
<dbReference type="NCBIfam" id="TIGR03246">
    <property type="entry name" value="arg_catab_astC"/>
    <property type="match status" value="1"/>
</dbReference>
<dbReference type="NCBIfam" id="TIGR00707">
    <property type="entry name" value="argD"/>
    <property type="match status" value="1"/>
</dbReference>
<keyword evidence="2 7" id="KW-0055">Arginine biosynthesis</keyword>
<dbReference type="KEGG" id="pox:MB84_18095"/>
<dbReference type="HOGENOM" id="CLU_016922_10_1_4"/>
<dbReference type="Pfam" id="PF00202">
    <property type="entry name" value="Aminotran_3"/>
    <property type="match status" value="1"/>
</dbReference>
<dbReference type="PATRIC" id="fig|573737.6.peg.4576"/>
<comment type="subcellular location">
    <subcellularLocation>
        <location evidence="7">Cytoplasm</location>
    </subcellularLocation>
</comment>
<dbReference type="NCBIfam" id="NF009047">
    <property type="entry name" value="PRK12381.1"/>
    <property type="match status" value="1"/>
</dbReference>
<dbReference type="AlphaFoldDB" id="A0A0E3U839"/>
<dbReference type="InterPro" id="IPR015421">
    <property type="entry name" value="PyrdxlP-dep_Trfase_major"/>
</dbReference>
<dbReference type="FunFam" id="3.40.640.10:FF:000004">
    <property type="entry name" value="Acetylornithine aminotransferase"/>
    <property type="match status" value="1"/>
</dbReference>
<dbReference type="InterPro" id="IPR015424">
    <property type="entry name" value="PyrdxlP-dep_Trfase"/>
</dbReference>
<dbReference type="GO" id="GO:0030170">
    <property type="term" value="F:pyridoxal phosphate binding"/>
    <property type="evidence" value="ECO:0007669"/>
    <property type="project" value="InterPro"/>
</dbReference>
<comment type="subunit">
    <text evidence="7">Homodimer.</text>
</comment>
<dbReference type="SUPFAM" id="SSF53383">
    <property type="entry name" value="PLP-dependent transferases"/>
    <property type="match status" value="1"/>
</dbReference>
<proteinExistence type="inferred from homology"/>
<keyword evidence="9" id="KW-1185">Reference proteome</keyword>
<evidence type="ECO:0000313" key="8">
    <source>
        <dbReference type="EMBL" id="AKC70973.1"/>
    </source>
</evidence>
<evidence type="ECO:0000256" key="4">
    <source>
        <dbReference type="ARBA" id="ARBA00022679"/>
    </source>
</evidence>
<dbReference type="Proteomes" id="UP000035050">
    <property type="component" value="Chromosome"/>
</dbReference>